<accession>A0A8M1K9W4</accession>
<dbReference type="KEGG" id="char:122128661"/>
<feature type="compositionally biased region" description="Polar residues" evidence="1">
    <location>
        <begin position="398"/>
        <end position="411"/>
    </location>
</feature>
<name>A0A8M1K9W4_CLUHA</name>
<organism evidence="2 3">
    <name type="scientific">Clupea harengus</name>
    <name type="common">Atlantic herring</name>
    <dbReference type="NCBI Taxonomy" id="7950"/>
    <lineage>
        <taxon>Eukaryota</taxon>
        <taxon>Metazoa</taxon>
        <taxon>Chordata</taxon>
        <taxon>Craniata</taxon>
        <taxon>Vertebrata</taxon>
        <taxon>Euteleostomi</taxon>
        <taxon>Actinopterygii</taxon>
        <taxon>Neopterygii</taxon>
        <taxon>Teleostei</taxon>
        <taxon>Clupei</taxon>
        <taxon>Clupeiformes</taxon>
        <taxon>Clupeoidei</taxon>
        <taxon>Clupeidae</taxon>
        <taxon>Clupea</taxon>
    </lineage>
</organism>
<proteinExistence type="predicted"/>
<feature type="compositionally biased region" description="Polar residues" evidence="1">
    <location>
        <begin position="360"/>
        <end position="369"/>
    </location>
</feature>
<reference evidence="3" key="1">
    <citation type="submission" date="2025-08" db="UniProtKB">
        <authorList>
            <consortium name="RefSeq"/>
        </authorList>
    </citation>
    <scope>IDENTIFICATION</scope>
</reference>
<feature type="region of interest" description="Disordered" evidence="1">
    <location>
        <begin position="102"/>
        <end position="123"/>
    </location>
</feature>
<dbReference type="AlphaFoldDB" id="A0A8M1K9W4"/>
<dbReference type="RefSeq" id="XP_042559023.1">
    <property type="nucleotide sequence ID" value="XM_042703089.1"/>
</dbReference>
<keyword evidence="2" id="KW-1185">Reference proteome</keyword>
<dbReference type="Proteomes" id="UP000515152">
    <property type="component" value="Chromosome 22"/>
</dbReference>
<evidence type="ECO:0000256" key="1">
    <source>
        <dbReference type="SAM" id="MobiDB-lite"/>
    </source>
</evidence>
<dbReference type="OrthoDB" id="10493817at2759"/>
<dbReference type="GeneID" id="122128661"/>
<protein>
    <submittedName>
        <fullName evidence="3">Uncharacterized protein LOC122128661</fullName>
    </submittedName>
</protein>
<sequence length="441" mass="48968">MQRINLKKILKMKDITNLELLQMSKKIIDWVIIASRDVVLPAVDLYQAITNDLYKRYTQKDLHHQWLGLGDGCMSSAVNHMVVVNAANIFNALVCMTRTNRKEPEDSDESGLAYSGQSTPCDPPLASHRKSNLLFCSRIRVNARELIRHIYQMLLDSRLGSMYLSQSWWTMMPPDLAAKRNLEFLSDLLFNFIVYAVKNLLESFLGLPHKIPFNSSMERSLESRPAVSNTMSEEEEEALEALSEVLISRVADMLSSTSETQQSANNAIGKDLSSEDSAVTTEAVHEDPIIYDDDLEGYTSALQMGGTPTACRSPCTSDGLDSTTTLSAQSLEADTGLLKLCRNEDGRHCHQREYIGVSENGSLDGSCSDQGSASTTSAQSSSTSVSVPPGGRAFTLKESGQTPYELSSQTSDHSLSTFQQKSFEVRKWIWQRNTFLIISTM</sequence>
<feature type="compositionally biased region" description="Low complexity" evidence="1">
    <location>
        <begin position="370"/>
        <end position="391"/>
    </location>
</feature>
<feature type="region of interest" description="Disordered" evidence="1">
    <location>
        <begin position="258"/>
        <end position="290"/>
    </location>
</feature>
<evidence type="ECO:0000313" key="2">
    <source>
        <dbReference type="Proteomes" id="UP000515152"/>
    </source>
</evidence>
<feature type="region of interest" description="Disordered" evidence="1">
    <location>
        <begin position="360"/>
        <end position="411"/>
    </location>
</feature>
<gene>
    <name evidence="3" type="primary">LOC122128661</name>
</gene>
<evidence type="ECO:0000313" key="3">
    <source>
        <dbReference type="RefSeq" id="XP_042559023.1"/>
    </source>
</evidence>